<evidence type="ECO:0000256" key="2">
    <source>
        <dbReference type="ARBA" id="ARBA00022840"/>
    </source>
</evidence>
<dbReference type="GO" id="GO:0006355">
    <property type="term" value="P:regulation of DNA-templated transcription"/>
    <property type="evidence" value="ECO:0007669"/>
    <property type="project" value="InterPro"/>
</dbReference>
<accession>A0A6G5RPU4</accession>
<dbReference type="PRINTS" id="PR00038">
    <property type="entry name" value="HTHLUXR"/>
</dbReference>
<protein>
    <submittedName>
        <fullName evidence="5">Helix-turn-helix transcriptional regulator</fullName>
    </submittedName>
</protein>
<dbReference type="Proteomes" id="UP000495940">
    <property type="component" value="Chromosome"/>
</dbReference>
<organism evidence="5 6">
    <name type="scientific">Streptomyces hawaiiensis</name>
    <dbReference type="NCBI Taxonomy" id="67305"/>
    <lineage>
        <taxon>Bacteria</taxon>
        <taxon>Bacillati</taxon>
        <taxon>Actinomycetota</taxon>
        <taxon>Actinomycetes</taxon>
        <taxon>Kitasatosporales</taxon>
        <taxon>Streptomycetaceae</taxon>
        <taxon>Streptomyces</taxon>
    </lineage>
</organism>
<dbReference type="Gene3D" id="3.40.50.300">
    <property type="entry name" value="P-loop containing nucleotide triphosphate hydrolases"/>
    <property type="match status" value="1"/>
</dbReference>
<dbReference type="InterPro" id="IPR041664">
    <property type="entry name" value="AAA_16"/>
</dbReference>
<dbReference type="GO" id="GO:0003677">
    <property type="term" value="F:DNA binding"/>
    <property type="evidence" value="ECO:0007669"/>
    <property type="project" value="InterPro"/>
</dbReference>
<dbReference type="InterPro" id="IPR036388">
    <property type="entry name" value="WH-like_DNA-bd_sf"/>
</dbReference>
<reference evidence="5 6" key="1">
    <citation type="submission" date="2017-06" db="EMBL/GenBank/DDBJ databases">
        <title>Complete Genome Sequence of Streptomyces hawaiiensis NRRL 15010 and insights into acyldepsipeptides biosynthesis.</title>
        <authorList>
            <person name="Mariita R.M."/>
            <person name="Sello J.K."/>
        </authorList>
    </citation>
    <scope>NUCLEOTIDE SEQUENCE [LARGE SCALE GENOMIC DNA]</scope>
    <source>
        <strain evidence="5 6">ATCC 12236</strain>
    </source>
</reference>
<dbReference type="Pfam" id="PF00196">
    <property type="entry name" value="GerE"/>
    <property type="match status" value="1"/>
</dbReference>
<dbReference type="PROSITE" id="PS00622">
    <property type="entry name" value="HTH_LUXR_1"/>
    <property type="match status" value="1"/>
</dbReference>
<dbReference type="SMART" id="SM00421">
    <property type="entry name" value="HTH_LUXR"/>
    <property type="match status" value="1"/>
</dbReference>
<dbReference type="Gene3D" id="1.10.10.10">
    <property type="entry name" value="Winged helix-like DNA-binding domain superfamily/Winged helix DNA-binding domain"/>
    <property type="match status" value="1"/>
</dbReference>
<evidence type="ECO:0000259" key="4">
    <source>
        <dbReference type="PROSITE" id="PS50043"/>
    </source>
</evidence>
<dbReference type="PROSITE" id="PS50043">
    <property type="entry name" value="HTH_LUXR_2"/>
    <property type="match status" value="1"/>
</dbReference>
<evidence type="ECO:0000256" key="3">
    <source>
        <dbReference type="SAM" id="MobiDB-lite"/>
    </source>
</evidence>
<dbReference type="GO" id="GO:0004016">
    <property type="term" value="F:adenylate cyclase activity"/>
    <property type="evidence" value="ECO:0007669"/>
    <property type="project" value="TreeGrafter"/>
</dbReference>
<dbReference type="PANTHER" id="PTHR16305">
    <property type="entry name" value="TESTICULAR SOLUBLE ADENYLYL CYCLASE"/>
    <property type="match status" value="1"/>
</dbReference>
<sequence length="895" mass="94680">MITAVGGSTCGVWPIHTIGTHAGIRRDSGGRPAVKTAERCTARRLLAELFAQAQGGSGCAALVLGAPGMGRTSLIHYIQAHAEASGATVLSAVASAAERTLPLGVVMQLLAAGGLAPHVAAGRSETPAEAVDAVYRLVSGAEHTPLVITVDDVHEIDDASLECLLHLTRRVASLRILVVLSGRAELARGNQAVAAECVRNPRCTLIRLAPLCTRCTESLLAEHLGADLARQAAPGWQQASGGSPLLLQALAWDRAATEEPAAGSAAGACGDAAPPAGNEAIRLAVQYVLGQLGDDVLRTAQALAVLDAASPAENVQRLLRHLGVPVGRAAQAVGALEAVGLTDGTRYRLDAARVNVLDEMAPDERAGLHLRAARVLHETGAEPREVAEHLMCAGPCADEWAMSALRDAAAQALREHDAEWAVTCLQSAYEACGEGAYKAAVRAELAQAAWEMDPAAVRHHLAGLLADHGRGLLSREHGLMLITYLLWLGRPQDADALFADLDAARDQLPELLQARLDTLHIWFAYFYPSLGARYHRAPGDGERVLGHGTGAVDRHSDGAIVLASLLTEGPTRGAVEAAEQLLQGVVLHDPPVAPAMAALISLIRATRLDRAAEWCDLLVQGSTGRTATTRAILLAASAILESWLGRFETARRRADQALALISAPAWGVAIGLPLSAKALAYAGLGDVEASAACFRIPVPQEMFQSLPGLHYLQARGRHHLSAGRYQAALGDFYACRDLMSAWELDVSVFTAWRVHAAEALIELGSPVQARRFLEEELARPGQGSAWLRRRAQRLYDRLVPASSGDDCGGRKPEGGERAEGAGTSAVLSKAEQRVARLAADGLINREIAEQLFITPSTVEQHLTRIYQKLGVRGRAALPRALARETAGPTRDPVGR</sequence>
<dbReference type="Pfam" id="PF13191">
    <property type="entry name" value="AAA_16"/>
    <property type="match status" value="1"/>
</dbReference>
<dbReference type="GO" id="GO:0005524">
    <property type="term" value="F:ATP binding"/>
    <property type="evidence" value="ECO:0007669"/>
    <property type="project" value="UniProtKB-KW"/>
</dbReference>
<evidence type="ECO:0000313" key="6">
    <source>
        <dbReference type="Proteomes" id="UP000495940"/>
    </source>
</evidence>
<dbReference type="PANTHER" id="PTHR16305:SF35">
    <property type="entry name" value="TRANSCRIPTIONAL ACTIVATOR DOMAIN"/>
    <property type="match status" value="1"/>
</dbReference>
<feature type="region of interest" description="Disordered" evidence="3">
    <location>
        <begin position="802"/>
        <end position="823"/>
    </location>
</feature>
<dbReference type="CDD" id="cd06170">
    <property type="entry name" value="LuxR_C_like"/>
    <property type="match status" value="1"/>
</dbReference>
<proteinExistence type="predicted"/>
<name>A0A6G5RPU4_9ACTN</name>
<dbReference type="InterPro" id="IPR027417">
    <property type="entry name" value="P-loop_NTPase"/>
</dbReference>
<dbReference type="InterPro" id="IPR016032">
    <property type="entry name" value="Sig_transdc_resp-reg_C-effctor"/>
</dbReference>
<feature type="domain" description="HTH luxR-type" evidence="4">
    <location>
        <begin position="820"/>
        <end position="885"/>
    </location>
</feature>
<dbReference type="EMBL" id="CP021978">
    <property type="protein sequence ID" value="QCD59796.1"/>
    <property type="molecule type" value="Genomic_DNA"/>
</dbReference>
<feature type="compositionally biased region" description="Basic and acidic residues" evidence="3">
    <location>
        <begin position="807"/>
        <end position="819"/>
    </location>
</feature>
<dbReference type="KEGG" id="shaw:CEB94_37135"/>
<keyword evidence="1" id="KW-0547">Nucleotide-binding</keyword>
<dbReference type="SUPFAM" id="SSF46894">
    <property type="entry name" value="C-terminal effector domain of the bipartite response regulators"/>
    <property type="match status" value="1"/>
</dbReference>
<evidence type="ECO:0000256" key="1">
    <source>
        <dbReference type="ARBA" id="ARBA00022741"/>
    </source>
</evidence>
<keyword evidence="6" id="KW-1185">Reference proteome</keyword>
<evidence type="ECO:0000313" key="5">
    <source>
        <dbReference type="EMBL" id="QCD59796.1"/>
    </source>
</evidence>
<dbReference type="SUPFAM" id="SSF52540">
    <property type="entry name" value="P-loop containing nucleoside triphosphate hydrolases"/>
    <property type="match status" value="1"/>
</dbReference>
<gene>
    <name evidence="5" type="ORF">CEB94_37135</name>
</gene>
<dbReference type="AlphaFoldDB" id="A0A6G5RPU4"/>
<dbReference type="InterPro" id="IPR000792">
    <property type="entry name" value="Tscrpt_reg_LuxR_C"/>
</dbReference>
<dbReference type="GO" id="GO:0005737">
    <property type="term" value="C:cytoplasm"/>
    <property type="evidence" value="ECO:0007669"/>
    <property type="project" value="TreeGrafter"/>
</dbReference>
<keyword evidence="2" id="KW-0067">ATP-binding</keyword>